<protein>
    <submittedName>
        <fullName evidence="3">Uncharacterized protein</fullName>
    </submittedName>
</protein>
<evidence type="ECO:0000313" key="3">
    <source>
        <dbReference type="EMBL" id="AKF10824.1"/>
    </source>
</evidence>
<keyword evidence="2" id="KW-0472">Membrane</keyword>
<organism evidence="3 4">
    <name type="scientific">Sandaracinus amylolyticus</name>
    <dbReference type="NCBI Taxonomy" id="927083"/>
    <lineage>
        <taxon>Bacteria</taxon>
        <taxon>Pseudomonadati</taxon>
        <taxon>Myxococcota</taxon>
        <taxon>Polyangia</taxon>
        <taxon>Polyangiales</taxon>
        <taxon>Sandaracinaceae</taxon>
        <taxon>Sandaracinus</taxon>
    </lineage>
</organism>
<evidence type="ECO:0000256" key="1">
    <source>
        <dbReference type="SAM" id="MobiDB-lite"/>
    </source>
</evidence>
<name>A0A0F6SHP9_9BACT</name>
<dbReference type="STRING" id="927083.DB32_007973"/>
<gene>
    <name evidence="3" type="ORF">DB32_007973</name>
</gene>
<feature type="region of interest" description="Disordered" evidence="1">
    <location>
        <begin position="170"/>
        <end position="203"/>
    </location>
</feature>
<dbReference type="AlphaFoldDB" id="A0A0F6SHP9"/>
<proteinExistence type="predicted"/>
<keyword evidence="2" id="KW-0812">Transmembrane</keyword>
<feature type="compositionally biased region" description="Basic and acidic residues" evidence="1">
    <location>
        <begin position="170"/>
        <end position="179"/>
    </location>
</feature>
<keyword evidence="2" id="KW-1133">Transmembrane helix</keyword>
<dbReference type="RefSeq" id="WP_053237754.1">
    <property type="nucleotide sequence ID" value="NZ_CP011125.1"/>
</dbReference>
<dbReference type="Proteomes" id="UP000034883">
    <property type="component" value="Chromosome"/>
</dbReference>
<evidence type="ECO:0000256" key="2">
    <source>
        <dbReference type="SAM" id="Phobius"/>
    </source>
</evidence>
<dbReference type="KEGG" id="samy:DB32_007973"/>
<accession>A0A0F6SHP9</accession>
<dbReference type="EMBL" id="CP011125">
    <property type="protein sequence ID" value="AKF10824.1"/>
    <property type="molecule type" value="Genomic_DNA"/>
</dbReference>
<feature type="compositionally biased region" description="Basic and acidic residues" evidence="1">
    <location>
        <begin position="191"/>
        <end position="203"/>
    </location>
</feature>
<sequence>MKSARELAAGVLDDVSAREHDAARGTFDGLDVEIRLVDRGVGSSRDPWTEIVVLGQAVRDDLHLGVIAQTDRDAKDVEEEQLGTDLVLDDPQFDPVFLVEAGPADVVKSLLDARVRKQMLALKPLGLHTRPEGLVLDKPSWLEDPKVVRALVILAVAITRRVPHAFEAPDRDARSRSAYRDGPSATSMGRSRRDEVADVKARKQLRDERNAQRGCYTVIAILAIVAILSMLSLIFAQE</sequence>
<keyword evidence="4" id="KW-1185">Reference proteome</keyword>
<reference evidence="3 4" key="1">
    <citation type="submission" date="2015-03" db="EMBL/GenBank/DDBJ databases">
        <title>Genome assembly of Sandaracinus amylolyticus DSM 53668.</title>
        <authorList>
            <person name="Sharma G."/>
            <person name="Subramanian S."/>
        </authorList>
    </citation>
    <scope>NUCLEOTIDE SEQUENCE [LARGE SCALE GENOMIC DNA]</scope>
    <source>
        <strain evidence="3 4">DSM 53668</strain>
    </source>
</reference>
<evidence type="ECO:0000313" key="4">
    <source>
        <dbReference type="Proteomes" id="UP000034883"/>
    </source>
</evidence>
<feature type="transmembrane region" description="Helical" evidence="2">
    <location>
        <begin position="215"/>
        <end position="236"/>
    </location>
</feature>